<evidence type="ECO:0000256" key="9">
    <source>
        <dbReference type="ARBA" id="ARBA00025772"/>
    </source>
</evidence>
<evidence type="ECO:0000256" key="8">
    <source>
        <dbReference type="ARBA" id="ARBA00023136"/>
    </source>
</evidence>
<evidence type="ECO:0000256" key="10">
    <source>
        <dbReference type="ARBA" id="ARBA00030775"/>
    </source>
</evidence>
<keyword evidence="6 11" id="KW-0812">Transmembrane</keyword>
<dbReference type="SUPFAM" id="SSF54523">
    <property type="entry name" value="Pili subunits"/>
    <property type="match status" value="1"/>
</dbReference>
<evidence type="ECO:0000256" key="7">
    <source>
        <dbReference type="ARBA" id="ARBA00022989"/>
    </source>
</evidence>
<keyword evidence="5" id="KW-0997">Cell inner membrane</keyword>
<dbReference type="NCBIfam" id="TIGR02532">
    <property type="entry name" value="IV_pilin_GFxxxE"/>
    <property type="match status" value="1"/>
</dbReference>
<feature type="domain" description="General secretion pathway GspH" evidence="12">
    <location>
        <begin position="42"/>
        <end position="152"/>
    </location>
</feature>
<evidence type="ECO:0000256" key="1">
    <source>
        <dbReference type="ARBA" id="ARBA00004377"/>
    </source>
</evidence>
<reference evidence="14" key="1">
    <citation type="journal article" date="2019" name="Int. J. Syst. Evol. Microbiol.">
        <title>The Global Catalogue of Microorganisms (GCM) 10K type strain sequencing project: providing services to taxonomists for standard genome sequencing and annotation.</title>
        <authorList>
            <consortium name="The Broad Institute Genomics Platform"/>
            <consortium name="The Broad Institute Genome Sequencing Center for Infectious Disease"/>
            <person name="Wu L."/>
            <person name="Ma J."/>
        </authorList>
    </citation>
    <scope>NUCLEOTIDE SEQUENCE [LARGE SCALE GENOMIC DNA]</scope>
    <source>
        <strain evidence="14">VKM B-3159</strain>
    </source>
</reference>
<proteinExistence type="inferred from homology"/>
<keyword evidence="4" id="KW-0488">Methylation</keyword>
<evidence type="ECO:0000256" key="6">
    <source>
        <dbReference type="ARBA" id="ARBA00022692"/>
    </source>
</evidence>
<dbReference type="InterPro" id="IPR012902">
    <property type="entry name" value="N_methyl_site"/>
</dbReference>
<keyword evidence="7 11" id="KW-1133">Transmembrane helix</keyword>
<evidence type="ECO:0000259" key="12">
    <source>
        <dbReference type="Pfam" id="PF12019"/>
    </source>
</evidence>
<dbReference type="Pfam" id="PF07963">
    <property type="entry name" value="N_methyl"/>
    <property type="match status" value="1"/>
</dbReference>
<comment type="caution">
    <text evidence="13">The sequence shown here is derived from an EMBL/GenBank/DDBJ whole genome shotgun (WGS) entry which is preliminary data.</text>
</comment>
<organism evidence="13 14">
    <name type="scientific">Methylophilus aquaticus</name>
    <dbReference type="NCBI Taxonomy" id="1971610"/>
    <lineage>
        <taxon>Bacteria</taxon>
        <taxon>Pseudomonadati</taxon>
        <taxon>Pseudomonadota</taxon>
        <taxon>Betaproteobacteria</taxon>
        <taxon>Nitrosomonadales</taxon>
        <taxon>Methylophilaceae</taxon>
        <taxon>Methylophilus</taxon>
    </lineage>
</organism>
<keyword evidence="14" id="KW-1185">Reference proteome</keyword>
<dbReference type="RefSeq" id="WP_306388107.1">
    <property type="nucleotide sequence ID" value="NZ_JAVCAP010000001.1"/>
</dbReference>
<evidence type="ECO:0000313" key="13">
    <source>
        <dbReference type="EMBL" id="MDP8566401.1"/>
    </source>
</evidence>
<evidence type="ECO:0000256" key="3">
    <source>
        <dbReference type="ARBA" id="ARBA00022475"/>
    </source>
</evidence>
<dbReference type="EMBL" id="JAVCAP010000001">
    <property type="protein sequence ID" value="MDP8566401.1"/>
    <property type="molecule type" value="Genomic_DNA"/>
</dbReference>
<sequence>MQQQGFSLIELVVTIVVLVSVSMVAIPAFQTAMGNAQIRTVAESIHHGLQQARMEAIKRNAKIKFTLATSSAWQLGCETVSATCPALLSKKSAAEGASENITITADAYTTTFTSFGTRDPAQANAMSQVDVSNAAVDADERRVLRIVISAGGIARVCDPAVTTAGDPRKC</sequence>
<accession>A0ABT9JP96</accession>
<comment type="similarity">
    <text evidence="9">Belongs to the GSP H family.</text>
</comment>
<gene>
    <name evidence="13" type="ORF">Q9291_00940</name>
</gene>
<evidence type="ECO:0000256" key="4">
    <source>
        <dbReference type="ARBA" id="ARBA00022481"/>
    </source>
</evidence>
<feature type="transmembrane region" description="Helical" evidence="11">
    <location>
        <begin position="6"/>
        <end position="29"/>
    </location>
</feature>
<protein>
    <recommendedName>
        <fullName evidence="2">Type II secretion system protein H</fullName>
    </recommendedName>
    <alternativeName>
        <fullName evidence="10">General secretion pathway protein H</fullName>
    </alternativeName>
</protein>
<evidence type="ECO:0000256" key="11">
    <source>
        <dbReference type="SAM" id="Phobius"/>
    </source>
</evidence>
<keyword evidence="3" id="KW-1003">Cell membrane</keyword>
<dbReference type="PROSITE" id="PS00409">
    <property type="entry name" value="PROKAR_NTER_METHYL"/>
    <property type="match status" value="1"/>
</dbReference>
<evidence type="ECO:0000256" key="5">
    <source>
        <dbReference type="ARBA" id="ARBA00022519"/>
    </source>
</evidence>
<keyword evidence="8 11" id="KW-0472">Membrane</keyword>
<dbReference type="InterPro" id="IPR045584">
    <property type="entry name" value="Pilin-like"/>
</dbReference>
<dbReference type="Gene3D" id="3.30.700.10">
    <property type="entry name" value="Glycoprotein, Type 4 Pilin"/>
    <property type="match status" value="1"/>
</dbReference>
<comment type="subcellular location">
    <subcellularLocation>
        <location evidence="1">Cell inner membrane</location>
        <topology evidence="1">Single-pass membrane protein</topology>
    </subcellularLocation>
</comment>
<dbReference type="Proteomes" id="UP001225906">
    <property type="component" value="Unassembled WGS sequence"/>
</dbReference>
<dbReference type="InterPro" id="IPR022346">
    <property type="entry name" value="T2SS_GspH"/>
</dbReference>
<name>A0ABT9JP96_9PROT</name>
<evidence type="ECO:0000256" key="2">
    <source>
        <dbReference type="ARBA" id="ARBA00021549"/>
    </source>
</evidence>
<dbReference type="Pfam" id="PF12019">
    <property type="entry name" value="GspH"/>
    <property type="match status" value="1"/>
</dbReference>
<evidence type="ECO:0000313" key="14">
    <source>
        <dbReference type="Proteomes" id="UP001225906"/>
    </source>
</evidence>